<sequence length="117" mass="12258">MTAHGLGFRASGTPASSASLHHPRKTPEERSEKGGQSAAEARTACNQRKCASDRFTTTINNTELPQLCTLPFGVNHHREATIPRGASAGTNLAQPPIGSGRRPGPRKDAVKASCGSI</sequence>
<dbReference type="Proteomes" id="UP000001055">
    <property type="component" value="Unassembled WGS sequence"/>
</dbReference>
<organism evidence="2 3">
    <name type="scientific">Phaeosphaeria nodorum (strain SN15 / ATCC MYA-4574 / FGSC 10173)</name>
    <name type="common">Glume blotch fungus</name>
    <name type="synonym">Parastagonospora nodorum</name>
    <dbReference type="NCBI Taxonomy" id="321614"/>
    <lineage>
        <taxon>Eukaryota</taxon>
        <taxon>Fungi</taxon>
        <taxon>Dikarya</taxon>
        <taxon>Ascomycota</taxon>
        <taxon>Pezizomycotina</taxon>
        <taxon>Dothideomycetes</taxon>
        <taxon>Pleosporomycetidae</taxon>
        <taxon>Pleosporales</taxon>
        <taxon>Pleosporineae</taxon>
        <taxon>Phaeosphaeriaceae</taxon>
        <taxon>Parastagonospora</taxon>
    </lineage>
</organism>
<name>Q0USN8_PHANO</name>
<evidence type="ECO:0000313" key="3">
    <source>
        <dbReference type="Proteomes" id="UP000001055"/>
    </source>
</evidence>
<evidence type="ECO:0000313" key="2">
    <source>
        <dbReference type="EMBL" id="EAT87617.1"/>
    </source>
</evidence>
<accession>Q0USN8</accession>
<feature type="region of interest" description="Disordered" evidence="1">
    <location>
        <begin position="82"/>
        <end position="117"/>
    </location>
</feature>
<dbReference type="RefSeq" id="XP_001795634.1">
    <property type="nucleotide sequence ID" value="XM_001795582.1"/>
</dbReference>
<dbReference type="EMBL" id="CH445331">
    <property type="protein sequence ID" value="EAT87617.1"/>
    <property type="molecule type" value="Genomic_DNA"/>
</dbReference>
<dbReference type="InParanoid" id="Q0USN8"/>
<dbReference type="AlphaFoldDB" id="Q0USN8"/>
<dbReference type="GeneID" id="5972509"/>
<protein>
    <submittedName>
        <fullName evidence="2">Uncharacterized protein</fullName>
    </submittedName>
</protein>
<evidence type="ECO:0000256" key="1">
    <source>
        <dbReference type="SAM" id="MobiDB-lite"/>
    </source>
</evidence>
<reference evidence="3" key="1">
    <citation type="journal article" date="2007" name="Plant Cell">
        <title>Dothideomycete-plant interactions illuminated by genome sequencing and EST analysis of the wheat pathogen Stagonospora nodorum.</title>
        <authorList>
            <person name="Hane J.K."/>
            <person name="Lowe R.G."/>
            <person name="Solomon P.S."/>
            <person name="Tan K.C."/>
            <person name="Schoch C.L."/>
            <person name="Spatafora J.W."/>
            <person name="Crous P.W."/>
            <person name="Kodira C."/>
            <person name="Birren B.W."/>
            <person name="Galagan J.E."/>
            <person name="Torriani S.F."/>
            <person name="McDonald B.A."/>
            <person name="Oliver R.P."/>
        </authorList>
    </citation>
    <scope>NUCLEOTIDE SEQUENCE [LARGE SCALE GENOMIC DNA]</scope>
    <source>
        <strain evidence="3">SN15 / ATCC MYA-4574 / FGSC 10173</strain>
    </source>
</reference>
<gene>
    <name evidence="2" type="ORF">SNOG_05226</name>
</gene>
<dbReference type="HOGENOM" id="CLU_2085634_0_0_1"/>
<feature type="region of interest" description="Disordered" evidence="1">
    <location>
        <begin position="1"/>
        <end position="45"/>
    </location>
</feature>
<dbReference type="KEGG" id="pno:SNOG_05226"/>
<proteinExistence type="predicted"/>